<evidence type="ECO:0000256" key="1">
    <source>
        <dbReference type="ARBA" id="ARBA00004496"/>
    </source>
</evidence>
<dbReference type="Proteomes" id="UP000178870">
    <property type="component" value="Unassembled WGS sequence"/>
</dbReference>
<evidence type="ECO:0000256" key="5">
    <source>
        <dbReference type="ARBA" id="ARBA00022695"/>
    </source>
</evidence>
<feature type="domain" description="DNA polymerase III beta sliding clamp N-terminal" evidence="10">
    <location>
        <begin position="1"/>
        <end position="118"/>
    </location>
</feature>
<evidence type="ECO:0000256" key="7">
    <source>
        <dbReference type="ARBA" id="ARBA00022932"/>
    </source>
</evidence>
<evidence type="ECO:0000256" key="2">
    <source>
        <dbReference type="ARBA" id="ARBA00010752"/>
    </source>
</evidence>
<dbReference type="Pfam" id="PF02768">
    <property type="entry name" value="DNA_pol3_beta_3"/>
    <property type="match status" value="1"/>
</dbReference>
<proteinExistence type="inferred from homology"/>
<dbReference type="InterPro" id="IPR022635">
    <property type="entry name" value="DNA_polIII_beta_C"/>
</dbReference>
<evidence type="ECO:0000259" key="10">
    <source>
        <dbReference type="Pfam" id="PF00712"/>
    </source>
</evidence>
<evidence type="ECO:0000313" key="13">
    <source>
        <dbReference type="EMBL" id="OGM31838.1"/>
    </source>
</evidence>
<dbReference type="GO" id="GO:0003677">
    <property type="term" value="F:DNA binding"/>
    <property type="evidence" value="ECO:0007669"/>
    <property type="project" value="UniProtKB-UniRule"/>
</dbReference>
<keyword evidence="4 9" id="KW-0808">Transferase</keyword>
<dbReference type="AlphaFoldDB" id="A0A1F7YYN7"/>
<dbReference type="Pfam" id="PF00712">
    <property type="entry name" value="DNA_pol3_beta"/>
    <property type="match status" value="1"/>
</dbReference>
<name>A0A1F7YYN7_9BACT</name>
<evidence type="ECO:0000313" key="14">
    <source>
        <dbReference type="Proteomes" id="UP000178870"/>
    </source>
</evidence>
<protein>
    <recommendedName>
        <fullName evidence="9">Beta sliding clamp</fullName>
    </recommendedName>
</protein>
<dbReference type="PANTHER" id="PTHR30478">
    <property type="entry name" value="DNA POLYMERASE III SUBUNIT BETA"/>
    <property type="match status" value="1"/>
</dbReference>
<comment type="function">
    <text evidence="9">Confers DNA tethering and processivity to DNA polymerases and other proteins. Acts as a clamp, forming a ring around DNA (a reaction catalyzed by the clamp-loading complex) which diffuses in an ATP-independent manner freely and bidirectionally along dsDNA. Initially characterized for its ability to contact the catalytic subunit of DNA polymerase III (Pol III), a complex, multichain enzyme responsible for most of the replicative synthesis in bacteria; Pol III exhibits 3'-5' exonuclease proofreading activity. The beta chain is required for initiation of replication as well as for processivity of DNA replication.</text>
</comment>
<dbReference type="SUPFAM" id="SSF55979">
    <property type="entry name" value="DNA clamp"/>
    <property type="match status" value="3"/>
</dbReference>
<dbReference type="GO" id="GO:0009360">
    <property type="term" value="C:DNA polymerase III complex"/>
    <property type="evidence" value="ECO:0007669"/>
    <property type="project" value="InterPro"/>
</dbReference>
<sequence length="363" mass="38818">MKITVLQKDLTKILSHSSRFVSSRAQLPILTNIKLAAQSSKLSIAATNLEMSCVASIGAQVESEGEVAVPSRILVDLVGSLRSDKITLSSEGETLKIEAEGFKGSLAGLNTSDFPVVPSALKESVALPKTDFLEAVGSTIFSCSTEASRPALAGVLFIFSEHSLSLVASDGFRLSKKTVNMKGMKAAKLILPKNILTELVRIAADAKKVSMEVSESERQVLFALDDVVISSRLVEGEYPPFEKIIPTSSSINTNVSKADFAAAIKTASVFAREAANVIILHIGEDTLKISAESARAGSQESSIAAKVDGPELDIPYNYRFIEEFLNVAKGESVVMKFNSTTSPGVFLDASDENYLHLIMPVKS</sequence>
<evidence type="ECO:0000256" key="8">
    <source>
        <dbReference type="ARBA" id="ARBA00023125"/>
    </source>
</evidence>
<organism evidence="13 14">
    <name type="scientific">Candidatus Woesebacteria bacterium RIFCSPHIGHO2_01_FULL_44_21</name>
    <dbReference type="NCBI Taxonomy" id="1802503"/>
    <lineage>
        <taxon>Bacteria</taxon>
        <taxon>Candidatus Woeseibacteriota</taxon>
    </lineage>
</organism>
<evidence type="ECO:0000256" key="6">
    <source>
        <dbReference type="ARBA" id="ARBA00022705"/>
    </source>
</evidence>
<dbReference type="Gene3D" id="3.10.150.10">
    <property type="entry name" value="DNA Polymerase III, subunit A, domain 2"/>
    <property type="match status" value="1"/>
</dbReference>
<feature type="domain" description="DNA polymerase III beta sliding clamp central" evidence="11">
    <location>
        <begin position="127"/>
        <end position="239"/>
    </location>
</feature>
<evidence type="ECO:0000256" key="4">
    <source>
        <dbReference type="ARBA" id="ARBA00022679"/>
    </source>
</evidence>
<keyword evidence="3 9" id="KW-0963">Cytoplasm</keyword>
<dbReference type="InterPro" id="IPR046938">
    <property type="entry name" value="DNA_clamp_sf"/>
</dbReference>
<comment type="subunit">
    <text evidence="9">Forms a ring-shaped head-to-tail homodimer around DNA.</text>
</comment>
<keyword evidence="5 9" id="KW-0548">Nucleotidyltransferase</keyword>
<evidence type="ECO:0000256" key="9">
    <source>
        <dbReference type="PIRNR" id="PIRNR000804"/>
    </source>
</evidence>
<comment type="caution">
    <text evidence="13">The sequence shown here is derived from an EMBL/GenBank/DDBJ whole genome shotgun (WGS) entry which is preliminary data.</text>
</comment>
<dbReference type="GO" id="GO:0008408">
    <property type="term" value="F:3'-5' exonuclease activity"/>
    <property type="evidence" value="ECO:0007669"/>
    <property type="project" value="InterPro"/>
</dbReference>
<dbReference type="PANTHER" id="PTHR30478:SF0">
    <property type="entry name" value="BETA SLIDING CLAMP"/>
    <property type="match status" value="1"/>
</dbReference>
<dbReference type="GO" id="GO:0006271">
    <property type="term" value="P:DNA strand elongation involved in DNA replication"/>
    <property type="evidence" value="ECO:0007669"/>
    <property type="project" value="TreeGrafter"/>
</dbReference>
<dbReference type="CDD" id="cd00140">
    <property type="entry name" value="beta_clamp"/>
    <property type="match status" value="1"/>
</dbReference>
<evidence type="ECO:0000256" key="3">
    <source>
        <dbReference type="ARBA" id="ARBA00022490"/>
    </source>
</evidence>
<feature type="domain" description="DNA polymerase III beta sliding clamp C-terminal" evidence="12">
    <location>
        <begin position="243"/>
        <end position="361"/>
    </location>
</feature>
<dbReference type="Pfam" id="PF02767">
    <property type="entry name" value="DNA_pol3_beta_2"/>
    <property type="match status" value="1"/>
</dbReference>
<gene>
    <name evidence="13" type="ORF">A2803_00965</name>
</gene>
<dbReference type="PIRSF" id="PIRSF000804">
    <property type="entry name" value="DNA_pol_III_b"/>
    <property type="match status" value="1"/>
</dbReference>
<dbReference type="SMART" id="SM00480">
    <property type="entry name" value="POL3Bc"/>
    <property type="match status" value="1"/>
</dbReference>
<evidence type="ECO:0000259" key="12">
    <source>
        <dbReference type="Pfam" id="PF02768"/>
    </source>
</evidence>
<dbReference type="GO" id="GO:0005737">
    <property type="term" value="C:cytoplasm"/>
    <property type="evidence" value="ECO:0007669"/>
    <property type="project" value="UniProtKB-SubCell"/>
</dbReference>
<dbReference type="Gene3D" id="3.70.10.10">
    <property type="match status" value="1"/>
</dbReference>
<dbReference type="EMBL" id="MGGP01000020">
    <property type="protein sequence ID" value="OGM31838.1"/>
    <property type="molecule type" value="Genomic_DNA"/>
</dbReference>
<comment type="subcellular location">
    <subcellularLocation>
        <location evidence="1 9">Cytoplasm</location>
    </subcellularLocation>
</comment>
<dbReference type="GO" id="GO:0003887">
    <property type="term" value="F:DNA-directed DNA polymerase activity"/>
    <property type="evidence" value="ECO:0007669"/>
    <property type="project" value="UniProtKB-UniRule"/>
</dbReference>
<keyword evidence="6 9" id="KW-0235">DNA replication</keyword>
<keyword evidence="8" id="KW-0238">DNA-binding</keyword>
<comment type="similarity">
    <text evidence="2 9">Belongs to the beta sliding clamp family.</text>
</comment>
<accession>A0A1F7YYN7</accession>
<keyword evidence="7 9" id="KW-0239">DNA-directed DNA polymerase</keyword>
<dbReference type="InterPro" id="IPR022637">
    <property type="entry name" value="DNA_polIII_beta_cen"/>
</dbReference>
<dbReference type="InterPro" id="IPR001001">
    <property type="entry name" value="DNA_polIII_beta"/>
</dbReference>
<evidence type="ECO:0000259" key="11">
    <source>
        <dbReference type="Pfam" id="PF02767"/>
    </source>
</evidence>
<dbReference type="NCBIfam" id="TIGR00663">
    <property type="entry name" value="dnan"/>
    <property type="match status" value="1"/>
</dbReference>
<dbReference type="InterPro" id="IPR022634">
    <property type="entry name" value="DNA_polIII_beta_N"/>
</dbReference>
<reference evidence="13 14" key="1">
    <citation type="journal article" date="2016" name="Nat. Commun.">
        <title>Thousands of microbial genomes shed light on interconnected biogeochemical processes in an aquifer system.</title>
        <authorList>
            <person name="Anantharaman K."/>
            <person name="Brown C.T."/>
            <person name="Hug L.A."/>
            <person name="Sharon I."/>
            <person name="Castelle C.J."/>
            <person name="Probst A.J."/>
            <person name="Thomas B.C."/>
            <person name="Singh A."/>
            <person name="Wilkins M.J."/>
            <person name="Karaoz U."/>
            <person name="Brodie E.L."/>
            <person name="Williams K.H."/>
            <person name="Hubbard S.S."/>
            <person name="Banfield J.F."/>
        </authorList>
    </citation>
    <scope>NUCLEOTIDE SEQUENCE [LARGE SCALE GENOMIC DNA]</scope>
</reference>